<feature type="compositionally biased region" description="Low complexity" evidence="1">
    <location>
        <begin position="619"/>
        <end position="643"/>
    </location>
</feature>
<feature type="region of interest" description="Disordered" evidence="1">
    <location>
        <begin position="379"/>
        <end position="399"/>
    </location>
</feature>
<proteinExistence type="predicted"/>
<organism evidence="2 3">
    <name type="scientific">Caenorhabditis angaria</name>
    <dbReference type="NCBI Taxonomy" id="860376"/>
    <lineage>
        <taxon>Eukaryota</taxon>
        <taxon>Metazoa</taxon>
        <taxon>Ecdysozoa</taxon>
        <taxon>Nematoda</taxon>
        <taxon>Chromadorea</taxon>
        <taxon>Rhabditida</taxon>
        <taxon>Rhabditina</taxon>
        <taxon>Rhabditomorpha</taxon>
        <taxon>Rhabditoidea</taxon>
        <taxon>Rhabditidae</taxon>
        <taxon>Peloderinae</taxon>
        <taxon>Caenorhabditis</taxon>
    </lineage>
</organism>
<feature type="region of interest" description="Disordered" evidence="1">
    <location>
        <begin position="109"/>
        <end position="176"/>
    </location>
</feature>
<feature type="region of interest" description="Disordered" evidence="1">
    <location>
        <begin position="426"/>
        <end position="703"/>
    </location>
</feature>
<feature type="region of interest" description="Disordered" evidence="1">
    <location>
        <begin position="313"/>
        <end position="360"/>
    </location>
</feature>
<feature type="compositionally biased region" description="Polar residues" evidence="1">
    <location>
        <begin position="581"/>
        <end position="597"/>
    </location>
</feature>
<dbReference type="Proteomes" id="UP001152747">
    <property type="component" value="Unassembled WGS sequence"/>
</dbReference>
<gene>
    <name evidence="2" type="ORF">CAMP_LOCUS6568</name>
</gene>
<evidence type="ECO:0000313" key="3">
    <source>
        <dbReference type="Proteomes" id="UP001152747"/>
    </source>
</evidence>
<feature type="compositionally biased region" description="Low complexity" evidence="1">
    <location>
        <begin position="686"/>
        <end position="696"/>
    </location>
</feature>
<feature type="compositionally biased region" description="Basic and acidic residues" evidence="1">
    <location>
        <begin position="128"/>
        <end position="151"/>
    </location>
</feature>
<protein>
    <submittedName>
        <fullName evidence="2">Uncharacterized protein</fullName>
    </submittedName>
</protein>
<feature type="compositionally biased region" description="Polar residues" evidence="1">
    <location>
        <begin position="530"/>
        <end position="539"/>
    </location>
</feature>
<sequence>MDIAEKIITDSLMQQTFGEFEETLRNAAKLKQILPDETKQSTTAVIMQLLGKKEKKPVTYDEEMDFIDDGAEEVVVPPRASTHRRGNPEQHVQELGPISTDRYDRMECGTVIGSGKTGKNKKKKKKRPMTELERQLAEERKKEREQINKTGDEEEQIRQNNHTENIRPDERILGPGSGPMFTSLTPLAIGSDLLQRNMLTPANYALITQQQQLQQLQQQQQRPPLQPPLQLAYQPPLQPAYDFNPELLNQRKEEKPAAIEMKPVQQLQQRKGKKKKEKGLENEYTVAENEFNNTQRSLSDILLELGETVSVEPKGAGAKKGNKKNKGVTAENTKEQNNKNKKKNQPSSSNSSNNNNNNNKMEQNMISEEENVTTTAIAATAAPVQTKRSSSGVNGGPWEDAEEEFMSADEDLKTPPTEFVDARTTATANSTVSPQQGTQGILHDPSNYRDDKEVELLAKQLKEQEDEFITVGGGKNNNKKNKAQQQRNSAVEERRNSPPKNAEQQNGRRYSVEKNASSSQQQHNKSQNNRPVPQQSTNLGELLEVSKKETHKNVKHHGGHNYQRRSAKQEEEIVGFVDALESSSPINVNTNPPTSGFSYADAAKKSSSGENSPQNEMRSPTARTPAETSAPAPTSAAAQESSAVQPSSPPNVQLPPGISPQNAVESEVSFGYVDPSAPADNYHGEGPSSGPVGGSSQDPQDNDFVLKFGSRVVKFAKGLAEDPKEVEESPLRTALINILKDEWDFFNSGDEPEVYEETTPTSSPPPKNQ</sequence>
<accession>A0A9P1IGZ5</accession>
<feature type="compositionally biased region" description="Basic residues" evidence="1">
    <location>
        <begin position="118"/>
        <end position="127"/>
    </location>
</feature>
<feature type="compositionally biased region" description="Polar residues" evidence="1">
    <location>
        <begin position="498"/>
        <end position="508"/>
    </location>
</feature>
<feature type="compositionally biased region" description="Basic residues" evidence="1">
    <location>
        <begin position="553"/>
        <end position="566"/>
    </location>
</feature>
<dbReference type="OrthoDB" id="5845256at2759"/>
<comment type="caution">
    <text evidence="2">The sequence shown here is derived from an EMBL/GenBank/DDBJ whole genome shotgun (WGS) entry which is preliminary data.</text>
</comment>
<evidence type="ECO:0000313" key="2">
    <source>
        <dbReference type="EMBL" id="CAI5443931.1"/>
    </source>
</evidence>
<feature type="compositionally biased region" description="Basic and acidic residues" evidence="1">
    <location>
        <begin position="446"/>
        <end position="463"/>
    </location>
</feature>
<feature type="compositionally biased region" description="Polar residues" evidence="1">
    <location>
        <begin position="605"/>
        <end position="618"/>
    </location>
</feature>
<dbReference type="EMBL" id="CANHGI010000003">
    <property type="protein sequence ID" value="CAI5443931.1"/>
    <property type="molecule type" value="Genomic_DNA"/>
</dbReference>
<feature type="compositionally biased region" description="Low complexity" evidence="1">
    <location>
        <begin position="515"/>
        <end position="529"/>
    </location>
</feature>
<feature type="region of interest" description="Disordered" evidence="1">
    <location>
        <begin position="255"/>
        <end position="280"/>
    </location>
</feature>
<name>A0A9P1IGZ5_9PELO</name>
<feature type="compositionally biased region" description="Low complexity" evidence="1">
    <location>
        <begin position="345"/>
        <end position="360"/>
    </location>
</feature>
<feature type="region of interest" description="Disordered" evidence="1">
    <location>
        <begin position="747"/>
        <end position="769"/>
    </location>
</feature>
<dbReference type="AlphaFoldDB" id="A0A9P1IGZ5"/>
<feature type="compositionally biased region" description="Polar residues" evidence="1">
    <location>
        <begin position="426"/>
        <end position="439"/>
    </location>
</feature>
<reference evidence="2" key="1">
    <citation type="submission" date="2022-11" db="EMBL/GenBank/DDBJ databases">
        <authorList>
            <person name="Kikuchi T."/>
        </authorList>
    </citation>
    <scope>NUCLEOTIDE SEQUENCE</scope>
    <source>
        <strain evidence="2">PS1010</strain>
    </source>
</reference>
<evidence type="ECO:0000256" key="1">
    <source>
        <dbReference type="SAM" id="MobiDB-lite"/>
    </source>
</evidence>
<keyword evidence="3" id="KW-1185">Reference proteome</keyword>